<comment type="similarity">
    <text evidence="1 8 11">Belongs to the DnaA family.</text>
</comment>
<evidence type="ECO:0000313" key="14">
    <source>
        <dbReference type="EMBL" id="OHA49353.1"/>
    </source>
</evidence>
<dbReference type="SMART" id="SM00760">
    <property type="entry name" value="Bac_DnaA_C"/>
    <property type="match status" value="1"/>
</dbReference>
<dbReference type="NCBIfam" id="TIGR00362">
    <property type="entry name" value="DnaA"/>
    <property type="match status" value="1"/>
</dbReference>
<feature type="domain" description="AAA+ ATPase" evidence="12">
    <location>
        <begin position="148"/>
        <end position="294"/>
    </location>
</feature>
<dbReference type="AlphaFoldDB" id="A0A1G2PM54"/>
<sequence length="455" mass="51633">MLPLTRDDLWRAVLAEAELEVSRPNFHTWFRKTLLAGVEDGIAQVRVPNSFAKEWLEAKYRRFVLRVLRKYDAEVRDVAFMIGKAEEPAFPQERKDDQSSIAAPLPLKSSGQEPGLNPRYTFSSFVVGPSNELAHAAATAVVKQLGTLYNPLFIYGGVGLGKTHLLQAIGNHISRESPQRPHIRYISSERFTHDFVAALKTRTTDRFKDHYRLVDVLIIDDVQFIAGKERTQEELFHTFNELSGRGAQIVFSSDRPPYAIPGLADRLRSRFEGGMIADIQPPEFETRVAILQTKARERGLELRDEPAHLIARLVERNARELEGALNRVLSVGAVAERGDFDSGKIQEALRASLPPPHRMAFRDVVRAIAKFYDLREDELFEKSRRQEIVHPRQIAMYLLRDMLTMSYPAIGKRFRGLDHTTVMHACSRIKGELQSSSPIADEIAEIRNILRSTSV</sequence>
<dbReference type="GO" id="GO:0006275">
    <property type="term" value="P:regulation of DNA replication"/>
    <property type="evidence" value="ECO:0007669"/>
    <property type="project" value="UniProtKB-UniRule"/>
</dbReference>
<reference evidence="14 15" key="1">
    <citation type="journal article" date="2016" name="Nat. Commun.">
        <title>Thousands of microbial genomes shed light on interconnected biogeochemical processes in an aquifer system.</title>
        <authorList>
            <person name="Anantharaman K."/>
            <person name="Brown C.T."/>
            <person name="Hug L.A."/>
            <person name="Sharon I."/>
            <person name="Castelle C.J."/>
            <person name="Probst A.J."/>
            <person name="Thomas B.C."/>
            <person name="Singh A."/>
            <person name="Wilkins M.J."/>
            <person name="Karaoz U."/>
            <person name="Brodie E.L."/>
            <person name="Williams K.H."/>
            <person name="Hubbard S.S."/>
            <person name="Banfield J.F."/>
        </authorList>
    </citation>
    <scope>NUCLEOTIDE SEQUENCE [LARGE SCALE GENOMIC DNA]</scope>
    <source>
        <strain evidence="15">RIFCSPHIGHO2_01_FULL_58_15</strain>
    </source>
</reference>
<proteinExistence type="inferred from homology"/>
<feature type="region of interest" description="Domain I, interacts with DnaA modulators" evidence="8">
    <location>
        <begin position="1"/>
        <end position="100"/>
    </location>
</feature>
<dbReference type="CDD" id="cd00009">
    <property type="entry name" value="AAA"/>
    <property type="match status" value="1"/>
</dbReference>
<keyword evidence="2 8" id="KW-0963">Cytoplasm</keyword>
<evidence type="ECO:0000256" key="11">
    <source>
        <dbReference type="RuleBase" id="RU004227"/>
    </source>
</evidence>
<evidence type="ECO:0000256" key="9">
    <source>
        <dbReference type="NCBIfam" id="TIGR00362"/>
    </source>
</evidence>
<evidence type="ECO:0000259" key="13">
    <source>
        <dbReference type="SMART" id="SM00760"/>
    </source>
</evidence>
<evidence type="ECO:0000313" key="15">
    <source>
        <dbReference type="Proteomes" id="UP000178690"/>
    </source>
</evidence>
<evidence type="ECO:0000256" key="8">
    <source>
        <dbReference type="HAMAP-Rule" id="MF_00377"/>
    </source>
</evidence>
<feature type="binding site" evidence="8">
    <location>
        <position position="159"/>
    </location>
    <ligand>
        <name>ATP</name>
        <dbReference type="ChEBI" id="CHEBI:30616"/>
    </ligand>
</feature>
<keyword evidence="4 8" id="KW-0547">Nucleotide-binding</keyword>
<comment type="subunit">
    <text evidence="8">Oligomerizes as a right-handed, spiral filament on DNA at oriC.</text>
</comment>
<organism evidence="14 15">
    <name type="scientific">Terrybacteria sp. (strain RIFCSPHIGHO2_01_FULL_58_15)</name>
    <dbReference type="NCBI Taxonomy" id="1802363"/>
    <lineage>
        <taxon>Bacteria</taxon>
        <taxon>Candidatus Terryibacteriota</taxon>
    </lineage>
</organism>
<evidence type="ECO:0000256" key="3">
    <source>
        <dbReference type="ARBA" id="ARBA00022705"/>
    </source>
</evidence>
<dbReference type="SUPFAM" id="SSF52540">
    <property type="entry name" value="P-loop containing nucleoside triphosphate hydrolases"/>
    <property type="match status" value="1"/>
</dbReference>
<accession>A0A1G2PM54</accession>
<dbReference type="Proteomes" id="UP000178690">
    <property type="component" value="Unassembled WGS sequence"/>
</dbReference>
<protein>
    <recommendedName>
        <fullName evidence="8 9">Chromosomal replication initiator protein DnaA</fullName>
    </recommendedName>
</protein>
<keyword evidence="5 8" id="KW-0067">ATP-binding</keyword>
<feature type="binding site" evidence="8">
    <location>
        <position position="162"/>
    </location>
    <ligand>
        <name>ATP</name>
        <dbReference type="ChEBI" id="CHEBI:30616"/>
    </ligand>
</feature>
<feature type="binding site" evidence="8">
    <location>
        <position position="161"/>
    </location>
    <ligand>
        <name>ATP</name>
        <dbReference type="ChEBI" id="CHEBI:30616"/>
    </ligand>
</feature>
<dbReference type="STRING" id="1802363.A2682_01560"/>
<comment type="subcellular location">
    <subcellularLocation>
        <location evidence="8">Cytoplasm</location>
    </subcellularLocation>
</comment>
<dbReference type="Pfam" id="PF00308">
    <property type="entry name" value="Bac_DnaA"/>
    <property type="match status" value="1"/>
</dbReference>
<dbReference type="InterPro" id="IPR001957">
    <property type="entry name" value="Chromosome_initiator_DnaA"/>
</dbReference>
<gene>
    <name evidence="8" type="primary">dnaA</name>
    <name evidence="14" type="ORF">A2682_01560</name>
</gene>
<dbReference type="PANTHER" id="PTHR30050">
    <property type="entry name" value="CHROMOSOMAL REPLICATION INITIATOR PROTEIN DNAA"/>
    <property type="match status" value="1"/>
</dbReference>
<evidence type="ECO:0000256" key="6">
    <source>
        <dbReference type="ARBA" id="ARBA00023121"/>
    </source>
</evidence>
<name>A0A1G2PM54_TERXR</name>
<dbReference type="GO" id="GO:0005524">
    <property type="term" value="F:ATP binding"/>
    <property type="evidence" value="ECO:0007669"/>
    <property type="project" value="UniProtKB-UniRule"/>
</dbReference>
<evidence type="ECO:0000259" key="12">
    <source>
        <dbReference type="SMART" id="SM00382"/>
    </source>
</evidence>
<dbReference type="Gene3D" id="1.10.1750.10">
    <property type="match status" value="1"/>
</dbReference>
<comment type="domain">
    <text evidence="8">Domain I is involved in oligomerization and binding regulators, domain II is flexibile and of varying length in different bacteria, domain III forms the AAA+ region, while domain IV binds dsDNA.</text>
</comment>
<evidence type="ECO:0000256" key="1">
    <source>
        <dbReference type="ARBA" id="ARBA00006583"/>
    </source>
</evidence>
<dbReference type="Pfam" id="PF11638">
    <property type="entry name" value="DnaA_N"/>
    <property type="match status" value="1"/>
</dbReference>
<feature type="domain" description="Chromosomal replication initiator DnaA C-terminal" evidence="13">
    <location>
        <begin position="360"/>
        <end position="429"/>
    </location>
</feature>
<dbReference type="InterPro" id="IPR013159">
    <property type="entry name" value="DnaA_C"/>
</dbReference>
<dbReference type="EMBL" id="MHST01000011">
    <property type="protein sequence ID" value="OHA49353.1"/>
    <property type="molecule type" value="Genomic_DNA"/>
</dbReference>
<keyword evidence="7 8" id="KW-0238">DNA-binding</keyword>
<dbReference type="InterPro" id="IPR013317">
    <property type="entry name" value="DnaA_dom"/>
</dbReference>
<dbReference type="InterPro" id="IPR020591">
    <property type="entry name" value="Chromosome_initiator_DnaA-like"/>
</dbReference>
<evidence type="ECO:0000256" key="4">
    <source>
        <dbReference type="ARBA" id="ARBA00022741"/>
    </source>
</evidence>
<comment type="caution">
    <text evidence="8">Lacks conserved residue(s) required for the propagation of feature annotation.</text>
</comment>
<dbReference type="PRINTS" id="PR00051">
    <property type="entry name" value="DNAA"/>
</dbReference>
<evidence type="ECO:0000256" key="7">
    <source>
        <dbReference type="ARBA" id="ARBA00023125"/>
    </source>
</evidence>
<dbReference type="InterPro" id="IPR010921">
    <property type="entry name" value="Trp_repressor/repl_initiator"/>
</dbReference>
<dbReference type="GO" id="GO:0006270">
    <property type="term" value="P:DNA replication initiation"/>
    <property type="evidence" value="ECO:0007669"/>
    <property type="project" value="UniProtKB-UniRule"/>
</dbReference>
<comment type="function">
    <text evidence="8 10">Plays an essential role in the initiation and regulation of chromosomal replication. ATP-DnaA binds to the origin of replication (oriC) to initiate formation of the DNA replication initiation complex once per cell cycle. Binds the DnaA box (a 9 base pair repeat at the origin) and separates the double-stranded (ds)DNA. Forms a right-handed helical filament on oriC DNA; dsDNA binds to the exterior of the filament while single-stranded (ss)DNA is stabiized in the filament's interior. The ATP-DnaA-oriC complex binds and stabilizes one strand of the AT-rich DNA unwinding element (DUE), permitting loading of DNA polymerase. After initiation quickly degrades to an ADP-DnaA complex that is not apt for DNA replication. Binds acidic phospholipids.</text>
</comment>
<dbReference type="Gene3D" id="3.40.50.300">
    <property type="entry name" value="P-loop containing nucleotide triphosphate hydrolases"/>
    <property type="match status" value="1"/>
</dbReference>
<dbReference type="Gene3D" id="1.10.8.60">
    <property type="match status" value="1"/>
</dbReference>
<keyword evidence="6 8" id="KW-0446">Lipid-binding</keyword>
<dbReference type="GO" id="GO:0005737">
    <property type="term" value="C:cytoplasm"/>
    <property type="evidence" value="ECO:0007669"/>
    <property type="project" value="UniProtKB-SubCell"/>
</dbReference>
<evidence type="ECO:0000256" key="10">
    <source>
        <dbReference type="RuleBase" id="RU000577"/>
    </source>
</evidence>
<dbReference type="InterPro" id="IPR024633">
    <property type="entry name" value="DnaA_N_dom"/>
</dbReference>
<dbReference type="FunFam" id="3.40.50.300:FF:000668">
    <property type="entry name" value="Chromosomal replication initiator protein DnaA"/>
    <property type="match status" value="1"/>
</dbReference>
<dbReference type="Gene3D" id="3.30.300.180">
    <property type="match status" value="1"/>
</dbReference>
<dbReference type="Pfam" id="PF08299">
    <property type="entry name" value="Bac_DnaA_C"/>
    <property type="match status" value="1"/>
</dbReference>
<dbReference type="GO" id="GO:0003688">
    <property type="term" value="F:DNA replication origin binding"/>
    <property type="evidence" value="ECO:0007669"/>
    <property type="project" value="UniProtKB-UniRule"/>
</dbReference>
<comment type="caution">
    <text evidence="14">The sequence shown here is derived from an EMBL/GenBank/DDBJ whole genome shotgun (WGS) entry which is preliminary data.</text>
</comment>
<dbReference type="CDD" id="cd06571">
    <property type="entry name" value="Bac_DnaA_C"/>
    <property type="match status" value="1"/>
</dbReference>
<dbReference type="InterPro" id="IPR003593">
    <property type="entry name" value="AAA+_ATPase"/>
</dbReference>
<evidence type="ECO:0000256" key="5">
    <source>
        <dbReference type="ARBA" id="ARBA00022840"/>
    </source>
</evidence>
<dbReference type="SMART" id="SM00382">
    <property type="entry name" value="AAA"/>
    <property type="match status" value="1"/>
</dbReference>
<dbReference type="GO" id="GO:0008289">
    <property type="term" value="F:lipid binding"/>
    <property type="evidence" value="ECO:0007669"/>
    <property type="project" value="UniProtKB-KW"/>
</dbReference>
<dbReference type="PANTHER" id="PTHR30050:SF2">
    <property type="entry name" value="CHROMOSOMAL REPLICATION INITIATOR PROTEIN DNAA"/>
    <property type="match status" value="1"/>
</dbReference>
<keyword evidence="3 8" id="KW-0235">DNA replication</keyword>
<dbReference type="InterPro" id="IPR038454">
    <property type="entry name" value="DnaA_N_sf"/>
</dbReference>
<dbReference type="GO" id="GO:0005886">
    <property type="term" value="C:plasma membrane"/>
    <property type="evidence" value="ECO:0007669"/>
    <property type="project" value="TreeGrafter"/>
</dbReference>
<dbReference type="InterPro" id="IPR027417">
    <property type="entry name" value="P-loop_NTPase"/>
</dbReference>
<dbReference type="SUPFAM" id="SSF48295">
    <property type="entry name" value="TrpR-like"/>
    <property type="match status" value="1"/>
</dbReference>
<feature type="binding site" evidence="8">
    <location>
        <position position="163"/>
    </location>
    <ligand>
        <name>ATP</name>
        <dbReference type="ChEBI" id="CHEBI:30616"/>
    </ligand>
</feature>
<dbReference type="HAMAP" id="MF_00377">
    <property type="entry name" value="DnaA_bact"/>
    <property type="match status" value="1"/>
</dbReference>
<evidence type="ECO:0000256" key="2">
    <source>
        <dbReference type="ARBA" id="ARBA00022490"/>
    </source>
</evidence>
<feature type="region of interest" description="Domain IV, binds dsDNA" evidence="8">
    <location>
        <begin position="333"/>
        <end position="455"/>
    </location>
</feature>